<evidence type="ECO:0000259" key="3">
    <source>
        <dbReference type="PROSITE" id="PS51462"/>
    </source>
</evidence>
<dbReference type="SUPFAM" id="SSF55811">
    <property type="entry name" value="Nudix"/>
    <property type="match status" value="1"/>
</dbReference>
<protein>
    <recommendedName>
        <fullName evidence="3">Nudix hydrolase domain-containing protein</fullName>
    </recommendedName>
</protein>
<evidence type="ECO:0000256" key="1">
    <source>
        <dbReference type="ARBA" id="ARBA00022676"/>
    </source>
</evidence>
<gene>
    <name evidence="4" type="ORF">COT96_01550</name>
</gene>
<evidence type="ECO:0000313" key="5">
    <source>
        <dbReference type="Proteomes" id="UP000228964"/>
    </source>
</evidence>
<dbReference type="PROSITE" id="PS51462">
    <property type="entry name" value="NUDIX"/>
    <property type="match status" value="1"/>
</dbReference>
<dbReference type="Gene3D" id="3.90.79.10">
    <property type="entry name" value="Nucleoside Triphosphate Pyrophosphohydrolase"/>
    <property type="match status" value="1"/>
</dbReference>
<evidence type="ECO:0000313" key="4">
    <source>
        <dbReference type="EMBL" id="PIT95329.1"/>
    </source>
</evidence>
<proteinExistence type="predicted"/>
<dbReference type="GO" id="GO:0016758">
    <property type="term" value="F:hexosyltransferase activity"/>
    <property type="evidence" value="ECO:0007669"/>
    <property type="project" value="TreeGrafter"/>
</dbReference>
<accession>A0A2M6WR87</accession>
<dbReference type="InterPro" id="IPR000086">
    <property type="entry name" value="NUDIX_hydrolase_dom"/>
</dbReference>
<keyword evidence="1" id="KW-0328">Glycosyltransferase</keyword>
<dbReference type="InterPro" id="IPR004629">
    <property type="entry name" value="WecG_TagA_CpsF"/>
</dbReference>
<dbReference type="Pfam" id="PF03808">
    <property type="entry name" value="Glyco_tran_WecG"/>
    <property type="match status" value="1"/>
</dbReference>
<dbReference type="Proteomes" id="UP000228964">
    <property type="component" value="Unassembled WGS sequence"/>
</dbReference>
<dbReference type="CDD" id="cd06533">
    <property type="entry name" value="Glyco_transf_WecG_TagA"/>
    <property type="match status" value="1"/>
</dbReference>
<dbReference type="AlphaFoldDB" id="A0A2M6WR87"/>
<organism evidence="4 5">
    <name type="scientific">Candidatus Falkowbacteria bacterium CG10_big_fil_rev_8_21_14_0_10_38_22</name>
    <dbReference type="NCBI Taxonomy" id="1974564"/>
    <lineage>
        <taxon>Bacteria</taxon>
        <taxon>Candidatus Falkowiibacteriota</taxon>
    </lineage>
</organism>
<reference evidence="5" key="1">
    <citation type="submission" date="2017-09" db="EMBL/GenBank/DDBJ databases">
        <title>Depth-based differentiation of microbial function through sediment-hosted aquifers and enrichment of novel symbionts in the deep terrestrial subsurface.</title>
        <authorList>
            <person name="Probst A.J."/>
            <person name="Ladd B."/>
            <person name="Jarett J.K."/>
            <person name="Geller-Mcgrath D.E."/>
            <person name="Sieber C.M.K."/>
            <person name="Emerson J.B."/>
            <person name="Anantharaman K."/>
            <person name="Thomas B.C."/>
            <person name="Malmstrom R."/>
            <person name="Stieglmeier M."/>
            <person name="Klingl A."/>
            <person name="Woyke T."/>
            <person name="Ryan C.M."/>
            <person name="Banfield J.F."/>
        </authorList>
    </citation>
    <scope>NUCLEOTIDE SEQUENCE [LARGE SCALE GENOMIC DNA]</scope>
</reference>
<keyword evidence="2" id="KW-0808">Transferase</keyword>
<dbReference type="PANTHER" id="PTHR34136:SF1">
    <property type="entry name" value="UDP-N-ACETYL-D-MANNOSAMINURONIC ACID TRANSFERASE"/>
    <property type="match status" value="1"/>
</dbReference>
<feature type="domain" description="Nudix hydrolase" evidence="3">
    <location>
        <begin position="248"/>
        <end position="398"/>
    </location>
</feature>
<name>A0A2M6WR87_9BACT</name>
<dbReference type="PANTHER" id="PTHR34136">
    <property type="match status" value="1"/>
</dbReference>
<dbReference type="InterPro" id="IPR015797">
    <property type="entry name" value="NUDIX_hydrolase-like_dom_sf"/>
</dbReference>
<sequence>MNPINILGINVNTYNKQEVLAKLVFFLTSDKQHYLATPNPEMILEATSRDEELFYILNKADLSLPDGMGLKIAAWFLGSSISRITGADLTKDILALAEKNNQKVAVLNWGNGLSSAENISQALANQYPGLKFIAQDIARKVIGQDDIIEVVKKFQPTIIFVALGAPWQEKFIFHNLSKLSSIKIAIGVGGVFDFLTKKIKRAPKILRAIGLEWLWRLAKQPWRWRRIYRATIVFPAKFFLWRFIYPFKYRPNVVCLLYQTEQGRGGEIIYKILIVERADEPGHWQLPQGGRDGEDLLTAGQRELAEEINSSKFKPVVALDKLHVYEFGEKISKFGVKARLARGYKGQKQGLFIAEFFGGDEDIKINHWEHRNWQWVNDSELVSQVHPLRRQATKIFLNKFKQIVADK</sequence>
<dbReference type="EMBL" id="PFAO01000035">
    <property type="protein sequence ID" value="PIT95329.1"/>
    <property type="molecule type" value="Genomic_DNA"/>
</dbReference>
<dbReference type="NCBIfam" id="TIGR00696">
    <property type="entry name" value="wecG_tagA_cpsF"/>
    <property type="match status" value="1"/>
</dbReference>
<evidence type="ECO:0000256" key="2">
    <source>
        <dbReference type="ARBA" id="ARBA00022679"/>
    </source>
</evidence>
<comment type="caution">
    <text evidence="4">The sequence shown here is derived from an EMBL/GenBank/DDBJ whole genome shotgun (WGS) entry which is preliminary data.</text>
</comment>
<dbReference type="Pfam" id="PF00293">
    <property type="entry name" value="NUDIX"/>
    <property type="match status" value="1"/>
</dbReference>